<sequence length="82" mass="9204">MGNRTRVNASQRVTLRELDFCHRDSCVCMSMESQKYPENRQVYGVELASEGVVFIAAGVGSAQKVLLDTGRRKQDETIGWSH</sequence>
<evidence type="ECO:0000313" key="1">
    <source>
        <dbReference type="EMBL" id="KAK7475914.1"/>
    </source>
</evidence>
<proteinExistence type="predicted"/>
<organism evidence="1 2">
    <name type="scientific">Batillaria attramentaria</name>
    <dbReference type="NCBI Taxonomy" id="370345"/>
    <lineage>
        <taxon>Eukaryota</taxon>
        <taxon>Metazoa</taxon>
        <taxon>Spiralia</taxon>
        <taxon>Lophotrochozoa</taxon>
        <taxon>Mollusca</taxon>
        <taxon>Gastropoda</taxon>
        <taxon>Caenogastropoda</taxon>
        <taxon>Sorbeoconcha</taxon>
        <taxon>Cerithioidea</taxon>
        <taxon>Batillariidae</taxon>
        <taxon>Batillaria</taxon>
    </lineage>
</organism>
<dbReference type="Proteomes" id="UP001519460">
    <property type="component" value="Unassembled WGS sequence"/>
</dbReference>
<evidence type="ECO:0000313" key="2">
    <source>
        <dbReference type="Proteomes" id="UP001519460"/>
    </source>
</evidence>
<accession>A0ABD0JM38</accession>
<dbReference type="AlphaFoldDB" id="A0ABD0JM38"/>
<comment type="caution">
    <text evidence="1">The sequence shown here is derived from an EMBL/GenBank/DDBJ whole genome shotgun (WGS) entry which is preliminary data.</text>
</comment>
<reference evidence="1 2" key="1">
    <citation type="journal article" date="2023" name="Sci. Data">
        <title>Genome assembly of the Korean intertidal mud-creeper Batillaria attramentaria.</title>
        <authorList>
            <person name="Patra A.K."/>
            <person name="Ho P.T."/>
            <person name="Jun S."/>
            <person name="Lee S.J."/>
            <person name="Kim Y."/>
            <person name="Won Y.J."/>
        </authorList>
    </citation>
    <scope>NUCLEOTIDE SEQUENCE [LARGE SCALE GENOMIC DNA]</scope>
    <source>
        <strain evidence="1">Wonlab-2016</strain>
    </source>
</reference>
<keyword evidence="2" id="KW-1185">Reference proteome</keyword>
<dbReference type="EMBL" id="JACVVK020000390">
    <property type="protein sequence ID" value="KAK7475914.1"/>
    <property type="molecule type" value="Genomic_DNA"/>
</dbReference>
<name>A0ABD0JM38_9CAEN</name>
<protein>
    <submittedName>
        <fullName evidence="1">Uncharacterized protein</fullName>
    </submittedName>
</protein>
<gene>
    <name evidence="1" type="ORF">BaRGS_00032803</name>
</gene>